<gene>
    <name evidence="2" type="ORF">IGS68_11845</name>
</gene>
<dbReference type="InterPro" id="IPR025293">
    <property type="entry name" value="YfiR/HmsC-like"/>
</dbReference>
<accession>A0ABX7BH99</accession>
<keyword evidence="3" id="KW-1185">Reference proteome</keyword>
<sequence length="174" mass="18176">MKWKALVLTVLLCLPAAMARADVALDDVQVIAKSLGFLAAKPATPAKMAIVFAPDIAVSKAEADRLAAMLGSGFKEGSLTLEPLLVPVAELEKLDGAGVVFVTTGLAAHQGAIFESAKSKRLLTVSTDSSCARTGHCVMSVASQPAVEILVNKQAADQSQVAFRAAFRMLIIEI</sequence>
<proteinExistence type="predicted"/>
<protein>
    <submittedName>
        <fullName evidence="2">DUF4154 domain-containing protein</fullName>
    </submittedName>
</protein>
<evidence type="ECO:0000256" key="1">
    <source>
        <dbReference type="SAM" id="SignalP"/>
    </source>
</evidence>
<name>A0ABX7BH99_9PROT</name>
<reference evidence="2" key="1">
    <citation type="submission" date="2021-02" db="EMBL/GenBank/DDBJ databases">
        <title>Skermanella TT6 skin isolate.</title>
        <authorList>
            <person name="Lee K."/>
            <person name="Ganzorig M."/>
        </authorList>
    </citation>
    <scope>NUCLEOTIDE SEQUENCE</scope>
    <source>
        <strain evidence="2">TT6</strain>
    </source>
</reference>
<keyword evidence="1" id="KW-0732">Signal</keyword>
<dbReference type="Proteomes" id="UP000595197">
    <property type="component" value="Chromosome"/>
</dbReference>
<dbReference type="Pfam" id="PF13689">
    <property type="entry name" value="DUF4154"/>
    <property type="match status" value="1"/>
</dbReference>
<dbReference type="RefSeq" id="WP_201080182.1">
    <property type="nucleotide sequence ID" value="NZ_CP067420.1"/>
</dbReference>
<dbReference type="EMBL" id="CP067420">
    <property type="protein sequence ID" value="QQP91847.1"/>
    <property type="molecule type" value="Genomic_DNA"/>
</dbReference>
<evidence type="ECO:0000313" key="2">
    <source>
        <dbReference type="EMBL" id="QQP91847.1"/>
    </source>
</evidence>
<evidence type="ECO:0000313" key="3">
    <source>
        <dbReference type="Proteomes" id="UP000595197"/>
    </source>
</evidence>
<feature type="chain" id="PRO_5045226226" evidence="1">
    <location>
        <begin position="20"/>
        <end position="174"/>
    </location>
</feature>
<organism evidence="2 3">
    <name type="scientific">Skermanella cutis</name>
    <dbReference type="NCBI Taxonomy" id="2775420"/>
    <lineage>
        <taxon>Bacteria</taxon>
        <taxon>Pseudomonadati</taxon>
        <taxon>Pseudomonadota</taxon>
        <taxon>Alphaproteobacteria</taxon>
        <taxon>Rhodospirillales</taxon>
        <taxon>Azospirillaceae</taxon>
        <taxon>Skermanella</taxon>
    </lineage>
</organism>
<feature type="signal peptide" evidence="1">
    <location>
        <begin position="1"/>
        <end position="19"/>
    </location>
</feature>